<gene>
    <name evidence="6" type="ORF">COV58_00455</name>
</gene>
<feature type="domain" description="ABC transporter" evidence="5">
    <location>
        <begin position="2"/>
        <end position="228"/>
    </location>
</feature>
<dbReference type="EMBL" id="PCVM01000009">
    <property type="protein sequence ID" value="PIQ73810.1"/>
    <property type="molecule type" value="Genomic_DNA"/>
</dbReference>
<comment type="similarity">
    <text evidence="1">Belongs to the ABC transporter superfamily.</text>
</comment>
<keyword evidence="3" id="KW-0547">Nucleotide-binding</keyword>
<dbReference type="Proteomes" id="UP000231056">
    <property type="component" value="Unassembled WGS sequence"/>
</dbReference>
<dbReference type="InterPro" id="IPR003593">
    <property type="entry name" value="AAA+_ATPase"/>
</dbReference>
<dbReference type="Pfam" id="PF00005">
    <property type="entry name" value="ABC_tran"/>
    <property type="match status" value="1"/>
</dbReference>
<evidence type="ECO:0000313" key="7">
    <source>
        <dbReference type="Proteomes" id="UP000231056"/>
    </source>
</evidence>
<dbReference type="PROSITE" id="PS50893">
    <property type="entry name" value="ABC_TRANSPORTER_2"/>
    <property type="match status" value="1"/>
</dbReference>
<dbReference type="InterPro" id="IPR003439">
    <property type="entry name" value="ABC_transporter-like_ATP-bd"/>
</dbReference>
<dbReference type="PANTHER" id="PTHR43335:SF4">
    <property type="entry name" value="ABC TRANSPORTER, ATP-BINDING PROTEIN"/>
    <property type="match status" value="1"/>
</dbReference>
<evidence type="ECO:0000256" key="4">
    <source>
        <dbReference type="ARBA" id="ARBA00022840"/>
    </source>
</evidence>
<proteinExistence type="inferred from homology"/>
<dbReference type="GO" id="GO:0016887">
    <property type="term" value="F:ATP hydrolysis activity"/>
    <property type="evidence" value="ECO:0007669"/>
    <property type="project" value="InterPro"/>
</dbReference>
<protein>
    <submittedName>
        <fullName evidence="6">Multidrug ABC transporter ATP-binding protein</fullName>
    </submittedName>
</protein>
<dbReference type="SMART" id="SM00382">
    <property type="entry name" value="AAA"/>
    <property type="match status" value="1"/>
</dbReference>
<accession>A0A2M6IVD1</accession>
<organism evidence="6 7">
    <name type="scientific">Candidatus Roizmanbacteria bacterium CG11_big_fil_rev_8_21_14_0_20_36_8</name>
    <dbReference type="NCBI Taxonomy" id="1974856"/>
    <lineage>
        <taxon>Bacteria</taxon>
        <taxon>Candidatus Roizmaniibacteriota</taxon>
    </lineage>
</organism>
<evidence type="ECO:0000256" key="2">
    <source>
        <dbReference type="ARBA" id="ARBA00022448"/>
    </source>
</evidence>
<keyword evidence="4 6" id="KW-0067">ATP-binding</keyword>
<dbReference type="InterPro" id="IPR027417">
    <property type="entry name" value="P-loop_NTPase"/>
</dbReference>
<dbReference type="Gene3D" id="3.40.50.300">
    <property type="entry name" value="P-loop containing nucleotide triphosphate hydrolases"/>
    <property type="match status" value="1"/>
</dbReference>
<comment type="caution">
    <text evidence="6">The sequence shown here is derived from an EMBL/GenBank/DDBJ whole genome shotgun (WGS) entry which is preliminary data.</text>
</comment>
<evidence type="ECO:0000313" key="6">
    <source>
        <dbReference type="EMBL" id="PIQ73810.1"/>
    </source>
</evidence>
<evidence type="ECO:0000256" key="3">
    <source>
        <dbReference type="ARBA" id="ARBA00022741"/>
    </source>
</evidence>
<dbReference type="SUPFAM" id="SSF52540">
    <property type="entry name" value="P-loop containing nucleoside triphosphate hydrolases"/>
    <property type="match status" value="1"/>
</dbReference>
<name>A0A2M6IVD1_9BACT</name>
<keyword evidence="2" id="KW-0813">Transport</keyword>
<sequence length="232" mass="25742">MITLNNISKQFGETNALVNITFFAKRGEIIGFLGPNGAGKTTTMRVILGLIKPTAGVVKIDADDPISERLVTLPKIGYLPENNPLYPEMKVIEYLTFVSGMKNEKSLDNLEKIMFQVDILDKKHSNIDQLSRGYKQRVGLAAALIGDPYILILDEPTSGLDPIEQDKIKKLIKSISKEKTVIFSTHILSEVEDIASRLIIVDKGSIIYDGNKPKQKGGVEKLFKKLINKSTK</sequence>
<evidence type="ECO:0000256" key="1">
    <source>
        <dbReference type="ARBA" id="ARBA00005417"/>
    </source>
</evidence>
<dbReference type="AlphaFoldDB" id="A0A2M6IVD1"/>
<dbReference type="CDD" id="cd03230">
    <property type="entry name" value="ABC_DR_subfamily_A"/>
    <property type="match status" value="1"/>
</dbReference>
<reference evidence="6 7" key="1">
    <citation type="submission" date="2017-09" db="EMBL/GenBank/DDBJ databases">
        <title>Depth-based differentiation of microbial function through sediment-hosted aquifers and enrichment of novel symbionts in the deep terrestrial subsurface.</title>
        <authorList>
            <person name="Probst A.J."/>
            <person name="Ladd B."/>
            <person name="Jarett J.K."/>
            <person name="Geller-Mcgrath D.E."/>
            <person name="Sieber C.M."/>
            <person name="Emerson J.B."/>
            <person name="Anantharaman K."/>
            <person name="Thomas B.C."/>
            <person name="Malmstrom R."/>
            <person name="Stieglmeier M."/>
            <person name="Klingl A."/>
            <person name="Woyke T."/>
            <person name="Ryan C.M."/>
            <person name="Banfield J.F."/>
        </authorList>
    </citation>
    <scope>NUCLEOTIDE SEQUENCE [LARGE SCALE GENOMIC DNA]</scope>
    <source>
        <strain evidence="6">CG11_big_fil_rev_8_21_14_0_20_36_8</strain>
    </source>
</reference>
<dbReference type="GO" id="GO:0005524">
    <property type="term" value="F:ATP binding"/>
    <property type="evidence" value="ECO:0007669"/>
    <property type="project" value="UniProtKB-KW"/>
</dbReference>
<evidence type="ECO:0000259" key="5">
    <source>
        <dbReference type="PROSITE" id="PS50893"/>
    </source>
</evidence>
<dbReference type="PANTHER" id="PTHR43335">
    <property type="entry name" value="ABC TRANSPORTER, ATP-BINDING PROTEIN"/>
    <property type="match status" value="1"/>
</dbReference>